<dbReference type="SUPFAM" id="SSF53448">
    <property type="entry name" value="Nucleotide-diphospho-sugar transferases"/>
    <property type="match status" value="1"/>
</dbReference>
<organism evidence="2">
    <name type="scientific">Graphocephala atropunctata</name>
    <dbReference type="NCBI Taxonomy" id="36148"/>
    <lineage>
        <taxon>Eukaryota</taxon>
        <taxon>Metazoa</taxon>
        <taxon>Ecdysozoa</taxon>
        <taxon>Arthropoda</taxon>
        <taxon>Hexapoda</taxon>
        <taxon>Insecta</taxon>
        <taxon>Pterygota</taxon>
        <taxon>Neoptera</taxon>
        <taxon>Paraneoptera</taxon>
        <taxon>Hemiptera</taxon>
        <taxon>Auchenorrhyncha</taxon>
        <taxon>Membracoidea</taxon>
        <taxon>Cicadellidae</taxon>
        <taxon>Cicadellinae</taxon>
        <taxon>Cicadellini</taxon>
        <taxon>Graphocephala</taxon>
    </lineage>
</organism>
<reference evidence="2" key="1">
    <citation type="submission" date="2015-11" db="EMBL/GenBank/DDBJ databases">
        <title>De novo transcriptome assembly of four potential Pierce s Disease insect vectors from Arizona vineyards.</title>
        <authorList>
            <person name="Tassone E.E."/>
        </authorList>
    </citation>
    <scope>NUCLEOTIDE SEQUENCE</scope>
</reference>
<dbReference type="Gene3D" id="3.90.550.20">
    <property type="match status" value="1"/>
</dbReference>
<keyword evidence="1" id="KW-0812">Transmembrane</keyword>
<evidence type="ECO:0000256" key="1">
    <source>
        <dbReference type="SAM" id="Phobius"/>
    </source>
</evidence>
<evidence type="ECO:0008006" key="3">
    <source>
        <dbReference type="Google" id="ProtNLM"/>
    </source>
</evidence>
<proteinExistence type="predicted"/>
<dbReference type="PANTHER" id="PTHR46830">
    <property type="entry name" value="TRANSFERASE, PUTATIVE-RELATED"/>
    <property type="match status" value="1"/>
</dbReference>
<dbReference type="EMBL" id="GEBQ01003270">
    <property type="protein sequence ID" value="JAT36707.1"/>
    <property type="molecule type" value="Transcribed_RNA"/>
</dbReference>
<name>A0A1B6ML50_9HEMI</name>
<sequence>MIGEWLQFQNITSRLKIQTYQMRTITTTMWCRVLGFVLLSILFIYTVSFMLKTEENGPNKNLSITENKAYTLTIDSSCKLKNNTFTTSKISDLLPLWEQTVDFDQLNNINEVGSPDGCYLVPNYVHFIWFGNKPINYLQMVCILAAFKNQKPEKLFFHFDNNNTFTGKFWKTLEQTPGFMDIVQFRDIELPDEIFGQKLNREWRTWHGSDIARIKTMMKYGGVFLDNDCYLVKNINRFRKFEISMNWDENQLMGSQVIVAHKDARFLKRWLDSYRDYDGSQWYYNAGEKPTTEILQREPHLIHRVKVWFGVDTKFKMNIFQEQWEKWNEFYVLHLLMRHQSDLGALRKYATFPVEFNEKNIVYYPITFRDMAYDVYNTANVNWSKANLDPPSLFDAVNFM</sequence>
<keyword evidence="1" id="KW-1133">Transmembrane helix</keyword>
<dbReference type="InterPro" id="IPR029044">
    <property type="entry name" value="Nucleotide-diphossugar_trans"/>
</dbReference>
<feature type="transmembrane region" description="Helical" evidence="1">
    <location>
        <begin position="29"/>
        <end position="51"/>
    </location>
</feature>
<dbReference type="InterPro" id="IPR007577">
    <property type="entry name" value="GlycoTrfase_DXD_sugar-bd_CS"/>
</dbReference>
<dbReference type="AlphaFoldDB" id="A0A1B6ML50"/>
<dbReference type="PANTHER" id="PTHR46830:SF1">
    <property type="entry name" value="ALPHA-1,4-N-ACETYLGLUCOSAMINYLTRANSFERASE"/>
    <property type="match status" value="1"/>
</dbReference>
<keyword evidence="1" id="KW-0472">Membrane</keyword>
<evidence type="ECO:0000313" key="2">
    <source>
        <dbReference type="EMBL" id="JAT36707.1"/>
    </source>
</evidence>
<dbReference type="Pfam" id="PF04488">
    <property type="entry name" value="Gly_transf_sug"/>
    <property type="match status" value="1"/>
</dbReference>
<gene>
    <name evidence="2" type="ORF">g.8384</name>
</gene>
<accession>A0A1B6ML50</accession>
<protein>
    <recommendedName>
        <fullName evidence="3">Alpha-1,4-N-acetylglucosaminyltransferase</fullName>
    </recommendedName>
</protein>